<dbReference type="InterPro" id="IPR054545">
    <property type="entry name" value="ApeI-like"/>
</dbReference>
<dbReference type="Proteomes" id="UP000323671">
    <property type="component" value="Chromosome"/>
</dbReference>
<dbReference type="EMBL" id="CP022579">
    <property type="protein sequence ID" value="QEL65518.1"/>
    <property type="molecule type" value="Genomic_DNA"/>
</dbReference>
<keyword evidence="3" id="KW-1185">Reference proteome</keyword>
<name>A0A5C1EBA4_9RHOO</name>
<dbReference type="RefSeq" id="WP_223115929.1">
    <property type="nucleotide sequence ID" value="NZ_CP022579.1"/>
</dbReference>
<organism evidence="2 3">
    <name type="scientific">Oryzomicrobium terrae</name>
    <dbReference type="NCBI Taxonomy" id="1735038"/>
    <lineage>
        <taxon>Bacteria</taxon>
        <taxon>Pseudomonadati</taxon>
        <taxon>Pseudomonadota</taxon>
        <taxon>Betaproteobacteria</taxon>
        <taxon>Rhodocyclales</taxon>
        <taxon>Rhodocyclaceae</taxon>
        <taxon>Oryzomicrobium</taxon>
    </lineage>
</organism>
<dbReference type="SUPFAM" id="SSF54637">
    <property type="entry name" value="Thioesterase/thiol ester dehydrase-isomerase"/>
    <property type="match status" value="1"/>
</dbReference>
<dbReference type="Gene3D" id="3.10.129.10">
    <property type="entry name" value="Hotdog Thioesterase"/>
    <property type="match status" value="1"/>
</dbReference>
<sequence>MSPVLPLRISPRHPALAGHFPGNPIVPGVVLLDEAIHALAVQAGLATAGLQLGAVKFLAPVRLPAAGPDAELALTWSGSIAPGGNLRFELTAADGTKIASATLTWPGTADASP</sequence>
<accession>A0A5C1EBA4</accession>
<evidence type="ECO:0000259" key="1">
    <source>
        <dbReference type="Pfam" id="PF22818"/>
    </source>
</evidence>
<dbReference type="GO" id="GO:0016829">
    <property type="term" value="F:lyase activity"/>
    <property type="evidence" value="ECO:0007669"/>
    <property type="project" value="UniProtKB-KW"/>
</dbReference>
<proteinExistence type="predicted"/>
<dbReference type="KEGG" id="otr:OTERR_20420"/>
<reference evidence="2 3" key="1">
    <citation type="submission" date="2017-07" db="EMBL/GenBank/DDBJ databases">
        <title>Complete genome sequence of Oryzomicrobium terrae TPP412.</title>
        <authorList>
            <person name="Chiu L.-W."/>
            <person name="Lo K.-J."/>
            <person name="Tsai Y.-M."/>
            <person name="Lin S.-S."/>
            <person name="Kuo C.-H."/>
            <person name="Liu C.-T."/>
        </authorList>
    </citation>
    <scope>NUCLEOTIDE SEQUENCE [LARGE SCALE GENOMIC DNA]</scope>
    <source>
        <strain evidence="2 3">TPP412</strain>
    </source>
</reference>
<dbReference type="AlphaFoldDB" id="A0A5C1EBA4"/>
<feature type="domain" description="ApeI dehydratase-like" evidence="1">
    <location>
        <begin position="5"/>
        <end position="100"/>
    </location>
</feature>
<gene>
    <name evidence="2" type="primary">fabZ</name>
    <name evidence="2" type="ORF">OTERR_20420</name>
</gene>
<dbReference type="InterPro" id="IPR029069">
    <property type="entry name" value="HotDog_dom_sf"/>
</dbReference>
<dbReference type="Pfam" id="PF22818">
    <property type="entry name" value="ApeI-like"/>
    <property type="match status" value="1"/>
</dbReference>
<protein>
    <submittedName>
        <fullName evidence="2">3-hydroxyacyl-[acyl-carrier-protein] dehydratase</fullName>
    </submittedName>
</protein>
<evidence type="ECO:0000313" key="3">
    <source>
        <dbReference type="Proteomes" id="UP000323671"/>
    </source>
</evidence>
<evidence type="ECO:0000313" key="2">
    <source>
        <dbReference type="EMBL" id="QEL65518.1"/>
    </source>
</evidence>